<dbReference type="SUPFAM" id="SSF54001">
    <property type="entry name" value="Cysteine proteinases"/>
    <property type="match status" value="1"/>
</dbReference>
<dbReference type="InterPro" id="IPR052557">
    <property type="entry name" value="CAP/Cytokinesis_protein"/>
</dbReference>
<feature type="compositionally biased region" description="Basic and acidic residues" evidence="1">
    <location>
        <begin position="84"/>
        <end position="104"/>
    </location>
</feature>
<feature type="region of interest" description="Disordered" evidence="1">
    <location>
        <begin position="57"/>
        <end position="104"/>
    </location>
</feature>
<organism evidence="4 5">
    <name type="scientific">Hominiventricola aquisgranensis</name>
    <dbReference type="NCBI Taxonomy" id="3133164"/>
    <lineage>
        <taxon>Bacteria</taxon>
        <taxon>Bacillati</taxon>
        <taxon>Bacillota</taxon>
        <taxon>Clostridia</taxon>
        <taxon>Lachnospirales</taxon>
        <taxon>Lachnospiraceae</taxon>
        <taxon>Hominiventricola</taxon>
    </lineage>
</organism>
<comment type="caution">
    <text evidence="4">The sequence shown here is derived from an EMBL/GenBank/DDBJ whole genome shotgun (WGS) entry which is preliminary data.</text>
</comment>
<evidence type="ECO:0000256" key="2">
    <source>
        <dbReference type="SAM" id="SignalP"/>
    </source>
</evidence>
<dbReference type="SUPFAM" id="SSF51445">
    <property type="entry name" value="(Trans)glycosidases"/>
    <property type="match status" value="1"/>
</dbReference>
<dbReference type="Proteomes" id="UP001470288">
    <property type="component" value="Unassembled WGS sequence"/>
</dbReference>
<accession>A0ABV1I1K7</accession>
<evidence type="ECO:0000313" key="5">
    <source>
        <dbReference type="Proteomes" id="UP001470288"/>
    </source>
</evidence>
<feature type="chain" id="PRO_5045846495" evidence="2">
    <location>
        <begin position="26"/>
        <end position="2261"/>
    </location>
</feature>
<evidence type="ECO:0000256" key="1">
    <source>
        <dbReference type="SAM" id="MobiDB-lite"/>
    </source>
</evidence>
<sequence>MRSRRILALMLAASMMISQVQPVYATAATPYKTEEGEAGIDTNIAQTDVENDTNTVQAGVKNNTDGEENSTLTEDVDETDETEAEKQKTTEVEAAEKTDKESDTEQKMKTIYEVVEAEPDLVAIDGFSEFALLSETDTEWNGSFGEQLSDPVAIELYQTLKKKLMDDGYYGEEPFAPLIVEIPLKTQLPYTPATYQQVYERAVMTANEAWWAMKQDYPQLYWAYGVSMGICTYENASGDGRVSEIDYEIGDGDQYYENCSTGTTGDETLRAYQEAVAQIVEQAREAAGDDRYKLVKYFHDYLCEELSYDNEAAGADKSNLSQYLYAHTSVPAFIGYKDKGKKVVCEGYAKALKVLCDKVGIPCVLVSGMGGIGDSKGAHMWNYVQMEDDQWYLVDATWDDQGMNIYDTYFLAGSQTKGFGASGNVGEEHIAESVLTYTDSDFTFVYPTLSENAYEYVQKTPLTDMSITWTEKYPWTGSAITPVFTVKYDGTDLEENTDYTVAYRNAAGEDIDEIQNAGTYELVFTGMGSYTGKIVKTIHVTRDLSSLDITTDSEQMYAGSAITPEITVREADTEKLLKAGTDYTVFYHNPSGTEVSEIKNIGYYKIIIAGIGDYTGSKELSVHVVRSVEDLNISLTESYNYTGSAIDPQLSVTEPETGNKLRKDTDYTVIYKDAAGEAVTAIQEAGSYTVVIKGTGDYTGEVTRTIYVIRPGDISQLTVSGLDPVTFTGKAVKTEFAIQNETYTLEERADYTVEYSSNLHAGTGRIKVAGIGLYSGERELTFQILPADMGEAYEAGNANIDYTSLYAWTGEAVNVEPYAVAVNGTFLLKGRDYRAEYTDASGTMTAYVKDAGSYTMILKGINDYTGTIELPVKVTKDRALSDVTVSVIPMQTYTGMEICPGVKLINPKTKAVLKEGTHYTVRYEENVNVGTALMTVDAVEGKGYTGRIQIPFMIVPRNISQVSIQGISSSYNYTGSPITPAPILKLGDVVLTEDVDYRLSYEANQTTGTAKLKITGLGNYTGTMTTTFSISKTNMDLVDIDLDLTNVSAGVRPTVQVTWNGNVLKKKTDYTVTYTKSIDQRTGTVIVRGKGNYTGEVRRNYAIPRILIHKEDISFAGTWYYTGRLIAAAPTKVIVNGKQLNRGVDYTIHYEDGEDNETMQVREPGNYKLVVEGQKNYQGTVKLSFKVTKDRLLGRMNVSSVKDQTYSGQPLIPEITVTDSGEDLLSNLLGLKGTELKAGTDYTIEYKNNTNVGTASVHLTAVEGSGYAGERTIQFRIVPMDINDESVVVTLPQNGKINYDGMPCTPEPKVTMTTVAGDGQTGNVQTLSKGTDYTVAWYDNEKMGKAYMVIKGTGNYTGSRIVNFEIVENRMTPSVICELDQGPYIYTGEAICPKITLMDASTGKALTEGSDYRVSYEENINAGAASVIVYGITGSGYSGMYTQNFTITPKEIEADITVTLENSASDAAEPLQATIMDGEKTLEEGTDYTISYTETEDEISAEIIGQGNYGGSRTEILKRIHLNDNALVDYTLEYYETLYTGSNLTPATFVTLDGELLQAGVDYSISYANNRMADTDGTPATVTIQGRGAYTGSQTRTFEIQQVDINRASVGSISTCTYWQVTNASVNLTYHGKHLQVNRDYTVSYDDEIRIGTNKVTLDGKGNYKGQIVLDLKVTYPTSDRLKLTGCTMTAYDKEAGTVTVQITAADNGKFANLMDVTQIYMQVPGADGKNVWAKATINTENKILTATFPADAHRRSNVMSKYVLAVPAENNTGYQQITSNSMYVANPGKYAETTKSYFGFYQGKVDSKKGMQGVEDTDTKDLGVNAVLININLNELIKTSTNVRRFGSASYRPYTYKGKTYYFQDMVKYRKTIYELNRRVDTKDLEPDENDPTKLKDPTKYGNWTKNVTVDLLMKWDPELQYLIYPAGRVAGKNDYALNMSEASARATLEALFSYITESLGGTRGTDEGGWFEGDGSKSPRNFRVSNWVLGNEVNACKAWNYAGNVSTQECADNYARAFQVLYQAVKKSDSNARVFISLDHTWTAWTSDGHPGKEYLDRFAYYMHATEPQMEWHVDYHPYSNPLCRNDFWNDWSSTSGSEYTSYISMNNLWVLTNYLKKIESRYGIKNTDDDGNPDPTGGIRVILGEQGYIAADSNQENSQAAATAYEFYIASANTKVDAIMNRAYLDDSAEGIMTLGLRYNWSAKNHPAKKAYSVVKHMDDPDALTNATVNQYARYVRSGASKWTNILSGLKTETFYRP</sequence>
<evidence type="ECO:0000259" key="3">
    <source>
        <dbReference type="SMART" id="SM00460"/>
    </source>
</evidence>
<dbReference type="EMBL" id="JBBMFC010000012">
    <property type="protein sequence ID" value="MEQ2578818.1"/>
    <property type="molecule type" value="Genomic_DNA"/>
</dbReference>
<dbReference type="SMART" id="SM00460">
    <property type="entry name" value="TGc"/>
    <property type="match status" value="1"/>
</dbReference>
<keyword evidence="2" id="KW-0732">Signal</keyword>
<dbReference type="Gene3D" id="3.10.620.30">
    <property type="match status" value="1"/>
</dbReference>
<name>A0ABV1I1K7_9FIRM</name>
<evidence type="ECO:0000313" key="4">
    <source>
        <dbReference type="EMBL" id="MEQ2578818.1"/>
    </source>
</evidence>
<feature type="compositionally biased region" description="Acidic residues" evidence="1">
    <location>
        <begin position="74"/>
        <end position="83"/>
    </location>
</feature>
<reference evidence="4 5" key="1">
    <citation type="submission" date="2024-03" db="EMBL/GenBank/DDBJ databases">
        <title>Human intestinal bacterial collection.</title>
        <authorList>
            <person name="Pauvert C."/>
            <person name="Hitch T.C.A."/>
            <person name="Clavel T."/>
        </authorList>
    </citation>
    <scope>NUCLEOTIDE SEQUENCE [LARGE SCALE GENOMIC DNA]</scope>
    <source>
        <strain evidence="4 5">CLA-AA-H78B</strain>
    </source>
</reference>
<dbReference type="RefSeq" id="WP_349144382.1">
    <property type="nucleotide sequence ID" value="NZ_JBBMFC010000012.1"/>
</dbReference>
<feature type="domain" description="Transglutaminase-like" evidence="3">
    <location>
        <begin position="337"/>
        <end position="398"/>
    </location>
</feature>
<keyword evidence="5" id="KW-1185">Reference proteome</keyword>
<dbReference type="PANTHER" id="PTHR46333:SF2">
    <property type="entry name" value="CYTOKINESIS PROTEIN 3"/>
    <property type="match status" value="1"/>
</dbReference>
<dbReference type="InterPro" id="IPR043780">
    <property type="entry name" value="DUF5722"/>
</dbReference>
<protein>
    <submittedName>
        <fullName evidence="4">DUF5722 domain-containing protein</fullName>
    </submittedName>
</protein>
<dbReference type="Pfam" id="PF01841">
    <property type="entry name" value="Transglut_core"/>
    <property type="match status" value="1"/>
</dbReference>
<dbReference type="Pfam" id="PF18989">
    <property type="entry name" value="DUF5722"/>
    <property type="match status" value="1"/>
</dbReference>
<feature type="signal peptide" evidence="2">
    <location>
        <begin position="1"/>
        <end position="25"/>
    </location>
</feature>
<dbReference type="PANTHER" id="PTHR46333">
    <property type="entry name" value="CYTOKINESIS PROTEIN 3"/>
    <property type="match status" value="1"/>
</dbReference>
<dbReference type="InterPro" id="IPR038765">
    <property type="entry name" value="Papain-like_cys_pep_sf"/>
</dbReference>
<dbReference type="InterPro" id="IPR002931">
    <property type="entry name" value="Transglutaminase-like"/>
</dbReference>
<gene>
    <name evidence="4" type="ORF">WMO62_08195</name>
</gene>
<dbReference type="InterPro" id="IPR017853">
    <property type="entry name" value="GH"/>
</dbReference>
<proteinExistence type="predicted"/>